<sequence>MKKYFFALILITMSVFANAQVVLSDSAKISLMTCGPWSGAVYAFYGHTALRVQDDSAHMDIVFNYGFFDPTQPNFMYHFVRGETDYILGTTSFEGFINEYAYKKVAVYEQELNLAQPEKQQLWEALYLNHLPENRGYRYNYFYDNCATRPRDMVEKFAGGKIIYPPTKEGQTYRDLLHECLQPYPWNKFGIDLVIGAGADSPIDVRAKMFIPSYLMNSFEGATVVKNDSVSYPLIRSTTTVLVSNEEDNGSEQIIFSPLIAAFALFFITLLVSIIQYIKWNKTQLPQIYDTILFAVYGLGGCILFLLMFFSEHPATNPNWNFVWLNIFALVAAILFWAKPVKKAVNIYHFINFAALTLFLLFWWLLPQQLPVAGILFSMSMWLRSGMNVFMQTKRRKVNKRYVSSKYMKAGWGQ</sequence>
<dbReference type="Pfam" id="PF25221">
    <property type="entry name" value="5TMH_Lnb"/>
    <property type="match status" value="1"/>
</dbReference>
<dbReference type="Pfam" id="PF13387">
    <property type="entry name" value="Lnb_N"/>
    <property type="match status" value="1"/>
</dbReference>
<feature type="transmembrane region" description="Helical" evidence="1">
    <location>
        <begin position="254"/>
        <end position="276"/>
    </location>
</feature>
<gene>
    <name evidence="4" type="ORF">SDC9_67153</name>
</gene>
<feature type="transmembrane region" description="Helical" evidence="1">
    <location>
        <begin position="288"/>
        <end position="310"/>
    </location>
</feature>
<reference evidence="4" key="1">
    <citation type="submission" date="2019-08" db="EMBL/GenBank/DDBJ databases">
        <authorList>
            <person name="Kucharzyk K."/>
            <person name="Murdoch R.W."/>
            <person name="Higgins S."/>
            <person name="Loffler F."/>
        </authorList>
    </citation>
    <scope>NUCLEOTIDE SEQUENCE</scope>
</reference>
<organism evidence="4">
    <name type="scientific">bioreactor metagenome</name>
    <dbReference type="NCBI Taxonomy" id="1076179"/>
    <lineage>
        <taxon>unclassified sequences</taxon>
        <taxon>metagenomes</taxon>
        <taxon>ecological metagenomes</taxon>
    </lineage>
</organism>
<keyword evidence="1" id="KW-0472">Membrane</keyword>
<evidence type="ECO:0000256" key="1">
    <source>
        <dbReference type="SAM" id="Phobius"/>
    </source>
</evidence>
<dbReference type="InterPro" id="IPR057436">
    <property type="entry name" value="5TMH_Lnb"/>
</dbReference>
<protein>
    <submittedName>
        <fullName evidence="4">Uncharacterized protein</fullName>
    </submittedName>
</protein>
<dbReference type="AlphaFoldDB" id="A0A644XXU7"/>
<keyword evidence="1" id="KW-0812">Transmembrane</keyword>
<evidence type="ECO:0000259" key="3">
    <source>
        <dbReference type="Pfam" id="PF25221"/>
    </source>
</evidence>
<proteinExistence type="predicted"/>
<evidence type="ECO:0000313" key="4">
    <source>
        <dbReference type="EMBL" id="MPM20717.1"/>
    </source>
</evidence>
<evidence type="ECO:0000259" key="2">
    <source>
        <dbReference type="Pfam" id="PF13387"/>
    </source>
</evidence>
<dbReference type="InterPro" id="IPR025178">
    <property type="entry name" value="Lnb_N"/>
</dbReference>
<dbReference type="EMBL" id="VSSQ01003441">
    <property type="protein sequence ID" value="MPM20717.1"/>
    <property type="molecule type" value="Genomic_DNA"/>
</dbReference>
<feature type="transmembrane region" description="Helical" evidence="1">
    <location>
        <begin position="345"/>
        <end position="366"/>
    </location>
</feature>
<keyword evidence="1" id="KW-1133">Transmembrane helix</keyword>
<feature type="transmembrane region" description="Helical" evidence="1">
    <location>
        <begin position="322"/>
        <end position="338"/>
    </location>
</feature>
<name>A0A644XXU7_9ZZZZ</name>
<feature type="transmembrane region" description="Helical" evidence="1">
    <location>
        <begin position="372"/>
        <end position="391"/>
    </location>
</feature>
<accession>A0A644XXU7</accession>
<feature type="domain" description="Lnb-like transmembrane" evidence="3">
    <location>
        <begin position="252"/>
        <end position="395"/>
    </location>
</feature>
<feature type="domain" description="Lnb N-terminal periplasmic" evidence="2">
    <location>
        <begin position="24"/>
        <end position="159"/>
    </location>
</feature>
<comment type="caution">
    <text evidence="4">The sequence shown here is derived from an EMBL/GenBank/DDBJ whole genome shotgun (WGS) entry which is preliminary data.</text>
</comment>